<dbReference type="GO" id="GO:0005737">
    <property type="term" value="C:cytoplasm"/>
    <property type="evidence" value="ECO:0007669"/>
    <property type="project" value="UniProtKB-SubCell"/>
</dbReference>
<keyword evidence="4 6" id="KW-0456">Lyase</keyword>
<evidence type="ECO:0000256" key="4">
    <source>
        <dbReference type="ARBA" id="ARBA00023239"/>
    </source>
</evidence>
<evidence type="ECO:0000256" key="5">
    <source>
        <dbReference type="ARBA" id="ARBA00049269"/>
    </source>
</evidence>
<name>A0A9X2AY09_9VIBR</name>
<dbReference type="AlphaFoldDB" id="A0A9X2AY09"/>
<accession>A0A9X2AY09</accession>
<feature type="modified residue" description="2,3-didehydroalanine (Ser)" evidence="6">
    <location>
        <position position="144"/>
    </location>
</feature>
<dbReference type="Gene3D" id="1.20.200.10">
    <property type="entry name" value="Fumarase/aspartase (Central domain)"/>
    <property type="match status" value="1"/>
</dbReference>
<sequence>MLNLVLKPGELSLPLLRQISRSPVNLMLDVDAHVDINASTEVVNAVIADNKTVYGINTGFGLLANTRIAPEDLEVLQKSIVLSHAAGIGEFMDDETVRLMMVLKINSLSRGYSGIRLSVIQALIELVNAQVYPCVPKKGSVGASGDLAPLAHMSTILLGEGEARHNGRLITGMEALQIAGLAPITLAPKEGLALLNGTQASTALALEGLFQAEDLFASATVCGAMSVDAALGSRKPFDPRIHRVRGHRGQMDAAFAFRYLLDAKSEIGESHDDCEKVQDPYSLRCQPQVMGACLQQIRNSAEVLEVEANSVSDNPLVFADDGDIVSGGNFHAEPVAMAADNLALAIAEIGSLSERRMALLIDSALSKLPPFLVNNGGVNSGFMIAQVTSAALASENKTLAHPASVDSLPTSANQEDHVSMATFAARRLTDMAENTRGILAVEYLASAQGLDFRTPLKSSKKIEQAKDILRESVPFYDKDRYFAPDIAKANTILKLCKHNSLMPDNLLPSL</sequence>
<dbReference type="RefSeq" id="WP_244355615.1">
    <property type="nucleotide sequence ID" value="NZ_JAJNNZ010000003.1"/>
</dbReference>
<evidence type="ECO:0000256" key="9">
    <source>
        <dbReference type="RuleBase" id="RU004480"/>
    </source>
</evidence>
<comment type="subcellular location">
    <subcellularLocation>
        <location evidence="6 9">Cytoplasm</location>
    </subcellularLocation>
</comment>
<keyword evidence="6" id="KW-0963">Cytoplasm</keyword>
<proteinExistence type="inferred from homology"/>
<dbReference type="FunFam" id="1.20.200.10:FF:000003">
    <property type="entry name" value="Histidine ammonia-lyase"/>
    <property type="match status" value="1"/>
</dbReference>
<dbReference type="InterPro" id="IPR005921">
    <property type="entry name" value="HutH"/>
</dbReference>
<dbReference type="InterPro" id="IPR008948">
    <property type="entry name" value="L-Aspartase-like"/>
</dbReference>
<keyword evidence="3 6" id="KW-0369">Histidine metabolism</keyword>
<evidence type="ECO:0000256" key="6">
    <source>
        <dbReference type="HAMAP-Rule" id="MF_00229"/>
    </source>
</evidence>
<dbReference type="InterPro" id="IPR001106">
    <property type="entry name" value="Aromatic_Lyase"/>
</dbReference>
<dbReference type="InterPro" id="IPR022313">
    <property type="entry name" value="Phe/His_NH3-lyase_AS"/>
</dbReference>
<dbReference type="PANTHER" id="PTHR10362">
    <property type="entry name" value="HISTIDINE AMMONIA-LYASE"/>
    <property type="match status" value="1"/>
</dbReference>
<dbReference type="EC" id="4.3.1.3" evidence="2 6"/>
<organism evidence="10 11">
    <name type="scientific">Vibrio gelatinilyticus</name>
    <dbReference type="NCBI Taxonomy" id="2893468"/>
    <lineage>
        <taxon>Bacteria</taxon>
        <taxon>Pseudomonadati</taxon>
        <taxon>Pseudomonadota</taxon>
        <taxon>Gammaproteobacteria</taxon>
        <taxon>Vibrionales</taxon>
        <taxon>Vibrionaceae</taxon>
        <taxon>Vibrio</taxon>
    </lineage>
</organism>
<dbReference type="SUPFAM" id="SSF48557">
    <property type="entry name" value="L-aspartase-like"/>
    <property type="match status" value="1"/>
</dbReference>
<gene>
    <name evidence="6 10" type="primary">hutH</name>
    <name evidence="10" type="ORF">LNL84_04970</name>
</gene>
<dbReference type="NCBIfam" id="NF006871">
    <property type="entry name" value="PRK09367.1"/>
    <property type="match status" value="1"/>
</dbReference>
<dbReference type="GO" id="GO:0004397">
    <property type="term" value="F:histidine ammonia-lyase activity"/>
    <property type="evidence" value="ECO:0007669"/>
    <property type="project" value="UniProtKB-UniRule"/>
</dbReference>
<dbReference type="HAMAP" id="MF_00229">
    <property type="entry name" value="His_ammonia_lyase"/>
    <property type="match status" value="1"/>
</dbReference>
<dbReference type="PROSITE" id="PS00488">
    <property type="entry name" value="PAL_HISTIDASE"/>
    <property type="match status" value="1"/>
</dbReference>
<dbReference type="NCBIfam" id="TIGR01225">
    <property type="entry name" value="hutH"/>
    <property type="match status" value="1"/>
</dbReference>
<evidence type="ECO:0000256" key="2">
    <source>
        <dbReference type="ARBA" id="ARBA00012994"/>
    </source>
</evidence>
<comment type="similarity">
    <text evidence="6 7">Belongs to the PAL/histidase family.</text>
</comment>
<evidence type="ECO:0000256" key="7">
    <source>
        <dbReference type="RuleBase" id="RU003954"/>
    </source>
</evidence>
<feature type="cross-link" description="5-imidazolinone (Ala-Gly)" evidence="6">
    <location>
        <begin position="143"/>
        <end position="145"/>
    </location>
</feature>
<evidence type="ECO:0000256" key="8">
    <source>
        <dbReference type="RuleBase" id="RU004479"/>
    </source>
</evidence>
<keyword evidence="11" id="KW-1185">Reference proteome</keyword>
<dbReference type="CDD" id="cd00332">
    <property type="entry name" value="PAL-HAL"/>
    <property type="match status" value="1"/>
</dbReference>
<evidence type="ECO:0000256" key="1">
    <source>
        <dbReference type="ARBA" id="ARBA00005113"/>
    </source>
</evidence>
<protein>
    <recommendedName>
        <fullName evidence="2 6">Histidine ammonia-lyase</fullName>
        <shortName evidence="6">Histidase</shortName>
        <ecNumber evidence="2 6">4.3.1.3</ecNumber>
    </recommendedName>
</protein>
<dbReference type="Proteomes" id="UP001139488">
    <property type="component" value="Unassembled WGS sequence"/>
</dbReference>
<dbReference type="InterPro" id="IPR024083">
    <property type="entry name" value="Fumarase/histidase_N"/>
</dbReference>
<dbReference type="EMBL" id="JAJNNZ010000003">
    <property type="protein sequence ID" value="MCJ2376182.1"/>
    <property type="molecule type" value="Genomic_DNA"/>
</dbReference>
<dbReference type="GO" id="GO:0006548">
    <property type="term" value="P:L-histidine catabolic process"/>
    <property type="evidence" value="ECO:0007669"/>
    <property type="project" value="UniProtKB-UniRule"/>
</dbReference>
<evidence type="ECO:0000313" key="10">
    <source>
        <dbReference type="EMBL" id="MCJ2376182.1"/>
    </source>
</evidence>
<evidence type="ECO:0000313" key="11">
    <source>
        <dbReference type="Proteomes" id="UP001139488"/>
    </source>
</evidence>
<dbReference type="Pfam" id="PF00221">
    <property type="entry name" value="Lyase_aromatic"/>
    <property type="match status" value="1"/>
</dbReference>
<reference evidence="10" key="1">
    <citation type="submission" date="2021-11" db="EMBL/GenBank/DDBJ databases">
        <title>Vibrio ZSDE26 sp. nov. and Vibrio ZSDZ34 sp. nov., isolated from coastal seawater in Qingdao.</title>
        <authorList>
            <person name="Zhang P."/>
        </authorList>
    </citation>
    <scope>NUCLEOTIDE SEQUENCE</scope>
    <source>
        <strain evidence="10">ZSDZ34</strain>
    </source>
</reference>
<evidence type="ECO:0000256" key="3">
    <source>
        <dbReference type="ARBA" id="ARBA00022808"/>
    </source>
</evidence>
<dbReference type="FunFam" id="1.10.275.10:FF:000005">
    <property type="entry name" value="Histidine ammonia-lyase"/>
    <property type="match status" value="1"/>
</dbReference>
<comment type="caution">
    <text evidence="10">The sequence shown here is derived from an EMBL/GenBank/DDBJ whole genome shotgun (WGS) entry which is preliminary data.</text>
</comment>
<dbReference type="Gene3D" id="1.10.275.10">
    <property type="entry name" value="Fumarase/aspartase (N-terminal domain)"/>
    <property type="match status" value="1"/>
</dbReference>
<comment type="pathway">
    <text evidence="1 6 8">Amino-acid degradation; L-histidine degradation into L-glutamate; N-formimidoyl-L-glutamate from L-histidine: step 1/3.</text>
</comment>
<comment type="PTM">
    <text evidence="6">Contains an active site 4-methylidene-imidazol-5-one (MIO), which is formed autocatalytically by cyclization and dehydration of residues Ala-Ser-Gly.</text>
</comment>
<comment type="catalytic activity">
    <reaction evidence="5 6 8">
        <text>L-histidine = trans-urocanate + NH4(+)</text>
        <dbReference type="Rhea" id="RHEA:21232"/>
        <dbReference type="ChEBI" id="CHEBI:17771"/>
        <dbReference type="ChEBI" id="CHEBI:28938"/>
        <dbReference type="ChEBI" id="CHEBI:57595"/>
        <dbReference type="EC" id="4.3.1.3"/>
    </reaction>
</comment>